<dbReference type="InterPro" id="IPR005861">
    <property type="entry name" value="HisP_aminotrans"/>
</dbReference>
<comment type="catalytic activity">
    <reaction evidence="5">
        <text>L-histidinol phosphate + 2-oxoglutarate = 3-(imidazol-4-yl)-2-oxopropyl phosphate + L-glutamate</text>
        <dbReference type="Rhea" id="RHEA:23744"/>
        <dbReference type="ChEBI" id="CHEBI:16810"/>
        <dbReference type="ChEBI" id="CHEBI:29985"/>
        <dbReference type="ChEBI" id="CHEBI:57766"/>
        <dbReference type="ChEBI" id="CHEBI:57980"/>
        <dbReference type="EC" id="2.6.1.9"/>
    </reaction>
</comment>
<dbReference type="CDD" id="cd00609">
    <property type="entry name" value="AAT_like"/>
    <property type="match status" value="1"/>
</dbReference>
<dbReference type="Pfam" id="PF00155">
    <property type="entry name" value="Aminotran_1_2"/>
    <property type="match status" value="1"/>
</dbReference>
<dbReference type="EMBL" id="DTPI01000008">
    <property type="protein sequence ID" value="HGE65756.1"/>
    <property type="molecule type" value="Genomic_DNA"/>
</dbReference>
<comment type="pathway">
    <text evidence="5">Amino-acid biosynthesis; L-histidine biosynthesis; L-histidine from 5-phospho-alpha-D-ribose 1-diphosphate: step 7/9.</text>
</comment>
<proteinExistence type="inferred from homology"/>
<evidence type="ECO:0000256" key="1">
    <source>
        <dbReference type="ARBA" id="ARBA00001933"/>
    </source>
</evidence>
<dbReference type="GO" id="GO:0030170">
    <property type="term" value="F:pyridoxal phosphate binding"/>
    <property type="evidence" value="ECO:0007669"/>
    <property type="project" value="InterPro"/>
</dbReference>
<feature type="modified residue" description="N6-(pyridoxal phosphate)lysine" evidence="5">
    <location>
        <position position="207"/>
    </location>
</feature>
<dbReference type="HAMAP" id="MF_01023">
    <property type="entry name" value="HisC_aminotrans_2"/>
    <property type="match status" value="1"/>
</dbReference>
<gene>
    <name evidence="5 7" type="primary">hisC</name>
    <name evidence="7" type="ORF">ENX77_01290</name>
</gene>
<accession>A0A7C3UCK7</accession>
<reference evidence="7" key="1">
    <citation type="journal article" date="2020" name="mSystems">
        <title>Genome- and Community-Level Interaction Insights into Carbon Utilization and Element Cycling Functions of Hydrothermarchaeota in Hydrothermal Sediment.</title>
        <authorList>
            <person name="Zhou Z."/>
            <person name="Liu Y."/>
            <person name="Xu W."/>
            <person name="Pan J."/>
            <person name="Luo Z.H."/>
            <person name="Li M."/>
        </authorList>
    </citation>
    <scope>NUCLEOTIDE SEQUENCE [LARGE SCALE GENOMIC DNA]</scope>
    <source>
        <strain evidence="7">SpSt-97</strain>
    </source>
</reference>
<dbReference type="SUPFAM" id="SSF53383">
    <property type="entry name" value="PLP-dependent transferases"/>
    <property type="match status" value="1"/>
</dbReference>
<comment type="cofactor">
    <cofactor evidence="1 5">
        <name>pyridoxal 5'-phosphate</name>
        <dbReference type="ChEBI" id="CHEBI:597326"/>
    </cofactor>
</comment>
<comment type="similarity">
    <text evidence="5">Belongs to the class-II pyridoxal-phosphate-dependent aminotransferase family. Histidinol-phosphate aminotransferase subfamily.</text>
</comment>
<dbReference type="InterPro" id="IPR015424">
    <property type="entry name" value="PyrdxlP-dep_Trfase"/>
</dbReference>
<keyword evidence="5" id="KW-0368">Histidine biosynthesis</keyword>
<organism evidence="7">
    <name type="scientific">Geoglobus ahangari</name>
    <dbReference type="NCBI Taxonomy" id="113653"/>
    <lineage>
        <taxon>Archaea</taxon>
        <taxon>Methanobacteriati</taxon>
        <taxon>Methanobacteriota</taxon>
        <taxon>Archaeoglobi</taxon>
        <taxon>Archaeoglobales</taxon>
        <taxon>Archaeoglobaceae</taxon>
        <taxon>Geoglobus</taxon>
    </lineage>
</organism>
<evidence type="ECO:0000256" key="2">
    <source>
        <dbReference type="ARBA" id="ARBA00022576"/>
    </source>
</evidence>
<dbReference type="AlphaFoldDB" id="A0A7C3UCK7"/>
<dbReference type="InterPro" id="IPR015422">
    <property type="entry name" value="PyrdxlP-dep_Trfase_small"/>
</dbReference>
<keyword evidence="2 5" id="KW-0032">Aminotransferase</keyword>
<dbReference type="PANTHER" id="PTHR43643">
    <property type="entry name" value="HISTIDINOL-PHOSPHATE AMINOTRANSFERASE 2"/>
    <property type="match status" value="1"/>
</dbReference>
<dbReference type="NCBIfam" id="TIGR01141">
    <property type="entry name" value="hisC"/>
    <property type="match status" value="1"/>
</dbReference>
<dbReference type="EC" id="2.6.1.9" evidence="5"/>
<keyword evidence="4 5" id="KW-0663">Pyridoxal phosphate</keyword>
<evidence type="ECO:0000259" key="6">
    <source>
        <dbReference type="Pfam" id="PF00155"/>
    </source>
</evidence>
<dbReference type="Gene3D" id="3.40.640.10">
    <property type="entry name" value="Type I PLP-dependent aspartate aminotransferase-like (Major domain)"/>
    <property type="match status" value="1"/>
</dbReference>
<evidence type="ECO:0000313" key="7">
    <source>
        <dbReference type="EMBL" id="HGE65756.1"/>
    </source>
</evidence>
<dbReference type="InterPro" id="IPR050106">
    <property type="entry name" value="HistidinolP_aminotransfase"/>
</dbReference>
<dbReference type="Gene3D" id="3.90.1150.10">
    <property type="entry name" value="Aspartate Aminotransferase, domain 1"/>
    <property type="match status" value="1"/>
</dbReference>
<name>A0A7C3UCK7_9EURY</name>
<evidence type="ECO:0000256" key="4">
    <source>
        <dbReference type="ARBA" id="ARBA00022898"/>
    </source>
</evidence>
<dbReference type="InterPro" id="IPR015421">
    <property type="entry name" value="PyrdxlP-dep_Trfase_major"/>
</dbReference>
<protein>
    <recommendedName>
        <fullName evidence="5">Histidinol-phosphate aminotransferase</fullName>
        <ecNumber evidence="5">2.6.1.9</ecNumber>
    </recommendedName>
    <alternativeName>
        <fullName evidence="5">Imidazole acetol-phosphate transaminase</fullName>
    </alternativeName>
</protein>
<dbReference type="GO" id="GO:0000105">
    <property type="term" value="P:L-histidine biosynthetic process"/>
    <property type="evidence" value="ECO:0007669"/>
    <property type="project" value="UniProtKB-UniRule"/>
</dbReference>
<keyword evidence="5" id="KW-0028">Amino-acid biosynthesis</keyword>
<dbReference type="UniPathway" id="UPA00031">
    <property type="reaction ID" value="UER00012"/>
</dbReference>
<dbReference type="GO" id="GO:0004400">
    <property type="term" value="F:histidinol-phosphate transaminase activity"/>
    <property type="evidence" value="ECO:0007669"/>
    <property type="project" value="UniProtKB-UniRule"/>
</dbReference>
<feature type="domain" description="Aminotransferase class I/classII large" evidence="6">
    <location>
        <begin position="28"/>
        <end position="341"/>
    </location>
</feature>
<sequence length="348" mass="39657">MRTDLDRIPEYVPGKSIEDIKRKYGLNRVIKLASNENPYGCSPKVLEAVKDFKEFHIYPPPDSEELRERISEYTGFDAEMIVLSAGMDGVLEGVFKMLIDVGDVVAYAIPTFQYYSILSRIYRARESKLKRNSEFKMIEFDENAKLTVICSPNNPTGNVEDESFVKEVVESVKGYIFIDEAYAEFTEKQLLKFAEYENVIIGRTFSKAFGLANLRIGYGIMHPDLRKTFMKVNTPFPLSTISIRAAIAALEDIKWMKDVVKRIIAERERLFEGLSAIANAVRSEANFIFFETGHPSEIIARELEKRGVIIRSLKNFEGASNRSLRVTVGKPEENEIFLNALREVLCSL</sequence>
<evidence type="ECO:0000256" key="5">
    <source>
        <dbReference type="HAMAP-Rule" id="MF_01023"/>
    </source>
</evidence>
<evidence type="ECO:0000256" key="3">
    <source>
        <dbReference type="ARBA" id="ARBA00022679"/>
    </source>
</evidence>
<keyword evidence="3 5" id="KW-0808">Transferase</keyword>
<dbReference type="InterPro" id="IPR004839">
    <property type="entry name" value="Aminotransferase_I/II_large"/>
</dbReference>
<dbReference type="PANTHER" id="PTHR43643:SF3">
    <property type="entry name" value="HISTIDINOL-PHOSPHATE AMINOTRANSFERASE"/>
    <property type="match status" value="1"/>
</dbReference>
<comment type="caution">
    <text evidence="7">The sequence shown here is derived from an EMBL/GenBank/DDBJ whole genome shotgun (WGS) entry which is preliminary data.</text>
</comment>